<gene>
    <name evidence="10" type="primary">pta</name>
    <name evidence="10" type="ORF">DKB62_05900</name>
</gene>
<comment type="pathway">
    <text evidence="2">Metabolic intermediate biosynthesis; acetyl-CoA biosynthesis; acetyl-CoA from acetate: step 2/2.</text>
</comment>
<dbReference type="Pfam" id="PF01515">
    <property type="entry name" value="PTA_PTB"/>
    <property type="match status" value="1"/>
</dbReference>
<keyword evidence="7" id="KW-0012">Acyltransferase</keyword>
<evidence type="ECO:0000256" key="2">
    <source>
        <dbReference type="ARBA" id="ARBA00004989"/>
    </source>
</evidence>
<evidence type="ECO:0000259" key="9">
    <source>
        <dbReference type="Pfam" id="PF01515"/>
    </source>
</evidence>
<dbReference type="PIRSF" id="PIRSF000428">
    <property type="entry name" value="P_Ac_trans"/>
    <property type="match status" value="1"/>
</dbReference>
<dbReference type="OrthoDB" id="9805787at2"/>
<dbReference type="InterPro" id="IPR002505">
    <property type="entry name" value="PTA_PTB"/>
</dbReference>
<dbReference type="KEGG" id="meg:DKB62_05900"/>
<dbReference type="EMBL" id="CP029462">
    <property type="protein sequence ID" value="AXL21134.1"/>
    <property type="molecule type" value="Genomic_DNA"/>
</dbReference>
<evidence type="ECO:0000256" key="7">
    <source>
        <dbReference type="ARBA" id="ARBA00023315"/>
    </source>
</evidence>
<dbReference type="NCBIfam" id="TIGR00651">
    <property type="entry name" value="pta"/>
    <property type="match status" value="1"/>
</dbReference>
<keyword evidence="6 10" id="KW-0808">Transferase</keyword>
<keyword evidence="11" id="KW-1185">Reference proteome</keyword>
<evidence type="ECO:0000313" key="11">
    <source>
        <dbReference type="Proteomes" id="UP000254337"/>
    </source>
</evidence>
<accession>A0A346AZ41</accession>
<comment type="catalytic activity">
    <reaction evidence="1">
        <text>acetyl-CoA + phosphate = acetyl phosphate + CoA</text>
        <dbReference type="Rhea" id="RHEA:19521"/>
        <dbReference type="ChEBI" id="CHEBI:22191"/>
        <dbReference type="ChEBI" id="CHEBI:43474"/>
        <dbReference type="ChEBI" id="CHEBI:57287"/>
        <dbReference type="ChEBI" id="CHEBI:57288"/>
        <dbReference type="EC" id="2.3.1.8"/>
    </reaction>
</comment>
<evidence type="ECO:0000256" key="3">
    <source>
        <dbReference type="ARBA" id="ARBA00005656"/>
    </source>
</evidence>
<evidence type="ECO:0000256" key="5">
    <source>
        <dbReference type="ARBA" id="ARBA00021528"/>
    </source>
</evidence>
<dbReference type="Gene3D" id="3.40.50.10750">
    <property type="entry name" value="Isocitrate/Isopropylmalate dehydrogenase-like"/>
    <property type="match status" value="1"/>
</dbReference>
<dbReference type="Gene3D" id="3.40.50.10950">
    <property type="match status" value="1"/>
</dbReference>
<feature type="domain" description="Phosphate acetyl/butaryl transferase" evidence="9">
    <location>
        <begin position="3"/>
        <end position="327"/>
    </location>
</feature>
<dbReference type="SUPFAM" id="SSF53659">
    <property type="entry name" value="Isocitrate/Isopropylmalate dehydrogenase-like"/>
    <property type="match status" value="1"/>
</dbReference>
<dbReference type="AlphaFoldDB" id="A0A346AZ41"/>
<evidence type="ECO:0000256" key="1">
    <source>
        <dbReference type="ARBA" id="ARBA00000705"/>
    </source>
</evidence>
<dbReference type="InterPro" id="IPR042112">
    <property type="entry name" value="P_AcTrfase_dom2"/>
</dbReference>
<dbReference type="PANTHER" id="PTHR43356:SF3">
    <property type="entry name" value="PHOSPHATE ACETYLTRANSFERASE"/>
    <property type="match status" value="1"/>
</dbReference>
<name>A0A346AZ41_9FIRM</name>
<dbReference type="InterPro" id="IPR042113">
    <property type="entry name" value="P_AcTrfase_dom1"/>
</dbReference>
<reference evidence="10 11" key="1">
    <citation type="submission" date="2018-05" db="EMBL/GenBank/DDBJ databases">
        <title>Complete genome sequence of Megasphaera sp. AJH120T, isolated from the ceca of a chicken.</title>
        <authorList>
            <person name="Maki J."/>
            <person name="Looft T."/>
        </authorList>
    </citation>
    <scope>NUCLEOTIDE SEQUENCE [LARGE SCALE GENOMIC DNA]</scope>
    <source>
        <strain evidence="10 11">AJH120</strain>
    </source>
</reference>
<sequence>MRFTEDLKARVAKAQKKIVLPETSSPRVLKAAERVLAEGFARIVLVGKLEQIKKDAAKYQIDLTGVEVIDPATYYRMDELCAYFAKRREKKGMTPEKAYEVMVNNYTFFAAGLVALGEADGVVSGAITTSADVIRAGLQVVGPRPGNKTVSSAFILLTNTPQYGDNGILVLGDCGVIPDPTAEQLADIACICVERAERTVQMLRPRVAFLSYSTMGSGAGESVDKVRQAVQILKDRGVEFDFDGEMQADAALVPEVGERKAPGSKVAGHANVLIFPNLDAANIGYKMVQRFANATALGPLVQGLAKPILDLSRGCSTEDVVDVVAVCCSDAITTDIMKKQAAHPFEG</sequence>
<dbReference type="Proteomes" id="UP000254337">
    <property type="component" value="Chromosome"/>
</dbReference>
<dbReference type="EC" id="2.3.1.8" evidence="4"/>
<dbReference type="NCBIfam" id="NF007233">
    <property type="entry name" value="PRK09653.1"/>
    <property type="match status" value="1"/>
</dbReference>
<dbReference type="GO" id="GO:0008959">
    <property type="term" value="F:phosphate acetyltransferase activity"/>
    <property type="evidence" value="ECO:0007669"/>
    <property type="project" value="UniProtKB-EC"/>
</dbReference>
<evidence type="ECO:0000256" key="8">
    <source>
        <dbReference type="ARBA" id="ARBA00031108"/>
    </source>
</evidence>
<dbReference type="InterPro" id="IPR012147">
    <property type="entry name" value="P_Ac_Bu_trans"/>
</dbReference>
<organism evidence="10 11">
    <name type="scientific">Megasphaera stantonii</name>
    <dbReference type="NCBI Taxonomy" id="2144175"/>
    <lineage>
        <taxon>Bacteria</taxon>
        <taxon>Bacillati</taxon>
        <taxon>Bacillota</taxon>
        <taxon>Negativicutes</taxon>
        <taxon>Veillonellales</taxon>
        <taxon>Veillonellaceae</taxon>
        <taxon>Megasphaera</taxon>
    </lineage>
</organism>
<dbReference type="InterPro" id="IPR004614">
    <property type="entry name" value="P_AcTrfase"/>
</dbReference>
<proteinExistence type="inferred from homology"/>
<protein>
    <recommendedName>
        <fullName evidence="5">Phosphate acetyltransferase</fullName>
        <ecNumber evidence="4">2.3.1.8</ecNumber>
    </recommendedName>
    <alternativeName>
        <fullName evidence="8">Phosphotransacetylase</fullName>
    </alternativeName>
</protein>
<dbReference type="InterPro" id="IPR050500">
    <property type="entry name" value="Phos_Acetyltrans/Butyryltrans"/>
</dbReference>
<evidence type="ECO:0000313" key="10">
    <source>
        <dbReference type="EMBL" id="AXL21134.1"/>
    </source>
</evidence>
<evidence type="ECO:0000256" key="6">
    <source>
        <dbReference type="ARBA" id="ARBA00022679"/>
    </source>
</evidence>
<comment type="similarity">
    <text evidence="3">Belongs to the phosphate acetyltransferase and butyryltransferase family.</text>
</comment>
<dbReference type="PANTHER" id="PTHR43356">
    <property type="entry name" value="PHOSPHATE ACETYLTRANSFERASE"/>
    <property type="match status" value="1"/>
</dbReference>
<evidence type="ECO:0000256" key="4">
    <source>
        <dbReference type="ARBA" id="ARBA00012707"/>
    </source>
</evidence>
<dbReference type="RefSeq" id="WP_107196140.1">
    <property type="nucleotide sequence ID" value="NZ_CP029462.1"/>
</dbReference>